<dbReference type="CDD" id="cd06446">
    <property type="entry name" value="Trp-synth_B"/>
    <property type="match status" value="1"/>
</dbReference>
<evidence type="ECO:0000256" key="1">
    <source>
        <dbReference type="ARBA" id="ARBA00001933"/>
    </source>
</evidence>
<dbReference type="PANTHER" id="PTHR48077">
    <property type="entry name" value="TRYPTOPHAN SYNTHASE-RELATED"/>
    <property type="match status" value="1"/>
</dbReference>
<dbReference type="RefSeq" id="WP_107822440.1">
    <property type="nucleotide sequence ID" value="NZ_OY782574.1"/>
</dbReference>
<dbReference type="NCBIfam" id="TIGR00263">
    <property type="entry name" value="trpB"/>
    <property type="match status" value="1"/>
</dbReference>
<dbReference type="AlphaFoldDB" id="A0A2T5C102"/>
<evidence type="ECO:0000256" key="8">
    <source>
        <dbReference type="ARBA" id="ARBA00023141"/>
    </source>
</evidence>
<gene>
    <name evidence="11" type="primary">trpB</name>
    <name evidence="13" type="ORF">C8N47_10926</name>
</gene>
<evidence type="ECO:0000256" key="11">
    <source>
        <dbReference type="HAMAP-Rule" id="MF_00133"/>
    </source>
</evidence>
<comment type="function">
    <text evidence="11">The beta subunit is responsible for the synthesis of L-tryptophan from indole and L-serine.</text>
</comment>
<dbReference type="EMBL" id="QAAD01000009">
    <property type="protein sequence ID" value="PTN08292.1"/>
    <property type="molecule type" value="Genomic_DNA"/>
</dbReference>
<protein>
    <recommendedName>
        <fullName evidence="11">Tryptophan synthase beta chain</fullName>
        <ecNumber evidence="11">4.2.1.20</ecNumber>
    </recommendedName>
</protein>
<dbReference type="PIRSF" id="PIRSF001413">
    <property type="entry name" value="Trp_syn_beta"/>
    <property type="match status" value="1"/>
</dbReference>
<comment type="caution">
    <text evidence="13">The sequence shown here is derived from an EMBL/GenBank/DDBJ whole genome shotgun (WGS) entry which is preliminary data.</text>
</comment>
<evidence type="ECO:0000256" key="9">
    <source>
        <dbReference type="ARBA" id="ARBA00023239"/>
    </source>
</evidence>
<evidence type="ECO:0000313" key="13">
    <source>
        <dbReference type="EMBL" id="PTN08292.1"/>
    </source>
</evidence>
<dbReference type="InterPro" id="IPR001926">
    <property type="entry name" value="TrpB-like_PALP"/>
</dbReference>
<evidence type="ECO:0000256" key="4">
    <source>
        <dbReference type="ARBA" id="ARBA00011270"/>
    </source>
</evidence>
<proteinExistence type="inferred from homology"/>
<evidence type="ECO:0000313" key="14">
    <source>
        <dbReference type="Proteomes" id="UP000243525"/>
    </source>
</evidence>
<organism evidence="13 14">
    <name type="scientific">Mangrovibacterium marinum</name>
    <dbReference type="NCBI Taxonomy" id="1639118"/>
    <lineage>
        <taxon>Bacteria</taxon>
        <taxon>Pseudomonadati</taxon>
        <taxon>Bacteroidota</taxon>
        <taxon>Bacteroidia</taxon>
        <taxon>Marinilabiliales</taxon>
        <taxon>Prolixibacteraceae</taxon>
        <taxon>Mangrovibacterium</taxon>
    </lineage>
</organism>
<evidence type="ECO:0000256" key="10">
    <source>
        <dbReference type="ARBA" id="ARBA00049047"/>
    </source>
</evidence>
<dbReference type="Proteomes" id="UP000243525">
    <property type="component" value="Unassembled WGS sequence"/>
</dbReference>
<comment type="catalytic activity">
    <reaction evidence="10 11">
        <text>(1S,2R)-1-C-(indol-3-yl)glycerol 3-phosphate + L-serine = D-glyceraldehyde 3-phosphate + L-tryptophan + H2O</text>
        <dbReference type="Rhea" id="RHEA:10532"/>
        <dbReference type="ChEBI" id="CHEBI:15377"/>
        <dbReference type="ChEBI" id="CHEBI:33384"/>
        <dbReference type="ChEBI" id="CHEBI:57912"/>
        <dbReference type="ChEBI" id="CHEBI:58866"/>
        <dbReference type="ChEBI" id="CHEBI:59776"/>
        <dbReference type="EC" id="4.2.1.20"/>
    </reaction>
</comment>
<dbReference type="EC" id="4.2.1.20" evidence="11"/>
<dbReference type="HAMAP" id="MF_00133">
    <property type="entry name" value="Trp_synth_beta"/>
    <property type="match status" value="1"/>
</dbReference>
<feature type="domain" description="Tryptophan synthase beta chain-like PALP" evidence="12">
    <location>
        <begin position="56"/>
        <end position="378"/>
    </location>
</feature>
<dbReference type="Pfam" id="PF00291">
    <property type="entry name" value="PALP"/>
    <property type="match status" value="1"/>
</dbReference>
<comment type="subunit">
    <text evidence="4 11">Tetramer of two alpha and two beta chains.</text>
</comment>
<evidence type="ECO:0000256" key="5">
    <source>
        <dbReference type="ARBA" id="ARBA00022605"/>
    </source>
</evidence>
<keyword evidence="5 11" id="KW-0028">Amino-acid biosynthesis</keyword>
<comment type="cofactor">
    <cofactor evidence="1 11">
        <name>pyridoxal 5'-phosphate</name>
        <dbReference type="ChEBI" id="CHEBI:597326"/>
    </cofactor>
</comment>
<keyword evidence="14" id="KW-1185">Reference proteome</keyword>
<dbReference type="InterPro" id="IPR036052">
    <property type="entry name" value="TrpB-like_PALP_sf"/>
</dbReference>
<comment type="similarity">
    <text evidence="3 11">Belongs to the TrpB family.</text>
</comment>
<dbReference type="GO" id="GO:0004834">
    <property type="term" value="F:tryptophan synthase activity"/>
    <property type="evidence" value="ECO:0007669"/>
    <property type="project" value="UniProtKB-UniRule"/>
</dbReference>
<keyword evidence="7 11" id="KW-0663">Pyridoxal phosphate</keyword>
<evidence type="ECO:0000256" key="7">
    <source>
        <dbReference type="ARBA" id="ARBA00022898"/>
    </source>
</evidence>
<dbReference type="PANTHER" id="PTHR48077:SF3">
    <property type="entry name" value="TRYPTOPHAN SYNTHASE"/>
    <property type="match status" value="1"/>
</dbReference>
<sequence length="393" mass="43406">MSYQVNRKGYYGEFGGAFIPEMMHPNIEELQEKYMEVINSYNFRQDFIALLKHYVGRPSPLYYARRMSEKYQSHIFLKREDLNHTGSHKINNTIGQILLAKALGKTRIIAETGAGQHGVATATVCALMDMKCIVYMGALDVQRQAPNVKKMRMLGAEVIAAESGNKTLKDATNEAMRDWINNPEDTHYIIGSVVGPHPYPDMVARFQSVISEEIKWQLDEQLGRELPTRVIACVGGGSNAAGAFYHFLDSEAVELIGVEAAGKGIETKETAATLTLGKPGVLHSSRSFVMQTNDGQIIEPYSISAGLDYPGIGPMHANLHATKRAKYLWATDDEVLEAALELTQLEGIIPALESAHALAALKKLSLKPEDVNVISLSGRGDKDMETYLNHFGY</sequence>
<dbReference type="InterPro" id="IPR006654">
    <property type="entry name" value="Trp_synth_beta"/>
</dbReference>
<accession>A0A2T5C102</accession>
<evidence type="ECO:0000259" key="12">
    <source>
        <dbReference type="Pfam" id="PF00291"/>
    </source>
</evidence>
<keyword evidence="8 11" id="KW-0057">Aromatic amino acid biosynthesis</keyword>
<reference evidence="13 14" key="1">
    <citation type="submission" date="2018-04" db="EMBL/GenBank/DDBJ databases">
        <title>Genomic Encyclopedia of Archaeal and Bacterial Type Strains, Phase II (KMG-II): from individual species to whole genera.</title>
        <authorList>
            <person name="Goeker M."/>
        </authorList>
    </citation>
    <scope>NUCLEOTIDE SEQUENCE [LARGE SCALE GENOMIC DNA]</scope>
    <source>
        <strain evidence="13 14">DSM 28823</strain>
    </source>
</reference>
<dbReference type="UniPathway" id="UPA00035">
    <property type="reaction ID" value="UER00044"/>
</dbReference>
<evidence type="ECO:0000256" key="2">
    <source>
        <dbReference type="ARBA" id="ARBA00004733"/>
    </source>
</evidence>
<dbReference type="PROSITE" id="PS00168">
    <property type="entry name" value="TRP_SYNTHASE_BETA"/>
    <property type="match status" value="1"/>
</dbReference>
<name>A0A2T5C102_9BACT</name>
<dbReference type="OrthoDB" id="9766131at2"/>
<dbReference type="Gene3D" id="3.40.50.1100">
    <property type="match status" value="2"/>
</dbReference>
<comment type="pathway">
    <text evidence="2 11">Amino-acid biosynthesis; L-tryptophan biosynthesis; L-tryptophan from chorismate: step 5/5.</text>
</comment>
<keyword evidence="6 11" id="KW-0822">Tryptophan biosynthesis</keyword>
<dbReference type="FunFam" id="3.40.50.1100:FF:000004">
    <property type="entry name" value="Tryptophan synthase beta chain"/>
    <property type="match status" value="1"/>
</dbReference>
<dbReference type="GO" id="GO:0005737">
    <property type="term" value="C:cytoplasm"/>
    <property type="evidence" value="ECO:0007669"/>
    <property type="project" value="TreeGrafter"/>
</dbReference>
<evidence type="ECO:0000256" key="6">
    <source>
        <dbReference type="ARBA" id="ARBA00022822"/>
    </source>
</evidence>
<dbReference type="SUPFAM" id="SSF53686">
    <property type="entry name" value="Tryptophan synthase beta subunit-like PLP-dependent enzymes"/>
    <property type="match status" value="1"/>
</dbReference>
<keyword evidence="9 11" id="KW-0456">Lyase</keyword>
<feature type="modified residue" description="N6-(pyridoxal phosphate)lysine" evidence="11">
    <location>
        <position position="89"/>
    </location>
</feature>
<dbReference type="InterPro" id="IPR006653">
    <property type="entry name" value="Trp_synth_b_CS"/>
</dbReference>
<dbReference type="InterPro" id="IPR023026">
    <property type="entry name" value="Trp_synth_beta/beta-like"/>
</dbReference>
<evidence type="ECO:0000256" key="3">
    <source>
        <dbReference type="ARBA" id="ARBA00009982"/>
    </source>
</evidence>